<feature type="coiled-coil region" evidence="1">
    <location>
        <begin position="37"/>
        <end position="78"/>
    </location>
</feature>
<dbReference type="AlphaFoldDB" id="A0AAD5FDF6"/>
<gene>
    <name evidence="3" type="ORF">C0J50_0576</name>
</gene>
<dbReference type="EMBL" id="MU564352">
    <property type="protein sequence ID" value="KAI5611908.1"/>
    <property type="molecule type" value="Genomic_DNA"/>
</dbReference>
<keyword evidence="4" id="KW-1185">Reference proteome</keyword>
<name>A0AAD5FDF6_SILAS</name>
<sequence length="296" mass="34655">MMDFPRSRDACVLNTDEASLIETAVRAAVMSVLKVFCEVSEKRSHRYEAKLAAAERENAALRSRLESAEQELQTLHQISSNYNISTEVTLSHDFIPEHTRETVEEPTCFHSDTSLMIKQEEHVSEDTLCLKSELTDETFAADQCDYTAIYNTQTHKQTPGAQMWNMQQHLHTFRSPKSSLHQISEKYAALNVLLSLDPYWEGIRWIPGDDHRGKSKSRDCVRRYRERIRADPEKYLAWKEKERSRSFRRRKRIQDLPEPMQKLQREAWREATRRHRARKMEQATSASTDTNRTLNP</sequence>
<evidence type="ECO:0000313" key="4">
    <source>
        <dbReference type="Proteomes" id="UP001205998"/>
    </source>
</evidence>
<feature type="compositionally biased region" description="Polar residues" evidence="2">
    <location>
        <begin position="282"/>
        <end position="296"/>
    </location>
</feature>
<evidence type="ECO:0000256" key="1">
    <source>
        <dbReference type="SAM" id="Coils"/>
    </source>
</evidence>
<protein>
    <submittedName>
        <fullName evidence="3">Uncharacterized protein</fullName>
    </submittedName>
</protein>
<evidence type="ECO:0000313" key="3">
    <source>
        <dbReference type="EMBL" id="KAI5611908.1"/>
    </source>
</evidence>
<accession>A0AAD5FDF6</accession>
<organism evidence="3 4">
    <name type="scientific">Silurus asotus</name>
    <name type="common">Amur catfish</name>
    <name type="synonym">Parasilurus asotus</name>
    <dbReference type="NCBI Taxonomy" id="30991"/>
    <lineage>
        <taxon>Eukaryota</taxon>
        <taxon>Metazoa</taxon>
        <taxon>Chordata</taxon>
        <taxon>Craniata</taxon>
        <taxon>Vertebrata</taxon>
        <taxon>Euteleostomi</taxon>
        <taxon>Actinopterygii</taxon>
        <taxon>Neopterygii</taxon>
        <taxon>Teleostei</taxon>
        <taxon>Ostariophysi</taxon>
        <taxon>Siluriformes</taxon>
        <taxon>Siluridae</taxon>
        <taxon>Silurus</taxon>
    </lineage>
</organism>
<feature type="region of interest" description="Disordered" evidence="2">
    <location>
        <begin position="247"/>
        <end position="296"/>
    </location>
</feature>
<evidence type="ECO:0000256" key="2">
    <source>
        <dbReference type="SAM" id="MobiDB-lite"/>
    </source>
</evidence>
<comment type="caution">
    <text evidence="3">The sequence shown here is derived from an EMBL/GenBank/DDBJ whole genome shotgun (WGS) entry which is preliminary data.</text>
</comment>
<dbReference type="Proteomes" id="UP001205998">
    <property type="component" value="Unassembled WGS sequence"/>
</dbReference>
<proteinExistence type="predicted"/>
<reference evidence="3" key="1">
    <citation type="submission" date="2018-07" db="EMBL/GenBank/DDBJ databases">
        <title>Comparative genomics of catfishes provides insights into carnivory and benthic adaptation.</title>
        <authorList>
            <person name="Zhang Y."/>
            <person name="Wang D."/>
            <person name="Peng Z."/>
            <person name="Zheng S."/>
            <person name="Shao F."/>
            <person name="Tao W."/>
        </authorList>
    </citation>
    <scope>NUCLEOTIDE SEQUENCE</scope>
    <source>
        <strain evidence="3">Chongqing</strain>
    </source>
</reference>
<keyword evidence="1" id="KW-0175">Coiled coil</keyword>